<sequence>MSYIQPSAIAPAEEGGFVQDVAGNEDKIRTGVIASMVDYQSKLPLLTAPYDRFADDPEEVINYVTCHDGRTLWDKINLSASEATIEERKGMHKLATAIVMTSQGKAFIHGGSEMLRSKPDPDNIEYGIDHNSYDSGDLTNQIVWENKKNIRISMNTLRD</sequence>
<dbReference type="RefSeq" id="WP_230867762.1">
    <property type="nucleotide sequence ID" value="NZ_CP046640.1"/>
</dbReference>
<name>A0A8A7KC30_9FIRM</name>
<dbReference type="InterPro" id="IPR017853">
    <property type="entry name" value="GH"/>
</dbReference>
<dbReference type="PANTHER" id="PTHR43002">
    <property type="entry name" value="GLYCOGEN DEBRANCHING ENZYME"/>
    <property type="match status" value="1"/>
</dbReference>
<organism evidence="1 2">
    <name type="scientific">Iocasia fonsfrigidae</name>
    <dbReference type="NCBI Taxonomy" id="2682810"/>
    <lineage>
        <taxon>Bacteria</taxon>
        <taxon>Bacillati</taxon>
        <taxon>Bacillota</taxon>
        <taxon>Clostridia</taxon>
        <taxon>Halanaerobiales</taxon>
        <taxon>Halanaerobiaceae</taxon>
        <taxon>Iocasia</taxon>
    </lineage>
</organism>
<dbReference type="Proteomes" id="UP000665020">
    <property type="component" value="Chromosome"/>
</dbReference>
<evidence type="ECO:0000313" key="1">
    <source>
        <dbReference type="EMBL" id="QTL99413.1"/>
    </source>
</evidence>
<accession>A0A8A7KC30</accession>
<dbReference type="Gene3D" id="3.20.20.80">
    <property type="entry name" value="Glycosidases"/>
    <property type="match status" value="1"/>
</dbReference>
<protein>
    <recommendedName>
        <fullName evidence="3">Pullulanase</fullName>
    </recommendedName>
</protein>
<reference evidence="1" key="1">
    <citation type="submission" date="2019-12" db="EMBL/GenBank/DDBJ databases">
        <authorList>
            <person name="zhang j."/>
            <person name="sun C.M."/>
        </authorList>
    </citation>
    <scope>NUCLEOTIDE SEQUENCE</scope>
    <source>
        <strain evidence="1">NS-1</strain>
    </source>
</reference>
<dbReference type="SUPFAM" id="SSF51445">
    <property type="entry name" value="(Trans)glycosidases"/>
    <property type="match status" value="1"/>
</dbReference>
<evidence type="ECO:0008006" key="3">
    <source>
        <dbReference type="Google" id="ProtNLM"/>
    </source>
</evidence>
<dbReference type="EMBL" id="CP046640">
    <property type="protein sequence ID" value="QTL99413.1"/>
    <property type="molecule type" value="Genomic_DNA"/>
</dbReference>
<keyword evidence="2" id="KW-1185">Reference proteome</keyword>
<gene>
    <name evidence="1" type="ORF">GM661_16335</name>
</gene>
<evidence type="ECO:0000313" key="2">
    <source>
        <dbReference type="Proteomes" id="UP000665020"/>
    </source>
</evidence>
<proteinExistence type="predicted"/>
<dbReference type="KEGG" id="ifn:GM661_16335"/>
<dbReference type="AlphaFoldDB" id="A0A8A7KC30"/>